<evidence type="ECO:0000313" key="3">
    <source>
        <dbReference type="Proteomes" id="UP000000390"/>
    </source>
</evidence>
<keyword evidence="4" id="KW-1185">Reference proteome</keyword>
<dbReference type="Proteomes" id="UP000011645">
    <property type="component" value="Unassembled WGS sequence"/>
</dbReference>
<proteinExistence type="predicted"/>
<organism evidence="1 3">
    <name type="scientific">Halalkalicoccus jeotgali (strain DSM 18796 / CECT 7217 / JCM 14584 / KCTC 4019 / B3)</name>
    <dbReference type="NCBI Taxonomy" id="795797"/>
    <lineage>
        <taxon>Archaea</taxon>
        <taxon>Methanobacteriati</taxon>
        <taxon>Methanobacteriota</taxon>
        <taxon>Stenosarchaea group</taxon>
        <taxon>Halobacteria</taxon>
        <taxon>Halobacteriales</taxon>
        <taxon>Halococcaceae</taxon>
        <taxon>Halalkalicoccus</taxon>
    </lineage>
</organism>
<gene>
    <name evidence="1" type="ordered locus">HacjB3_05655</name>
    <name evidence="2" type="ORF">C497_04020</name>
</gene>
<reference evidence="1 3" key="1">
    <citation type="journal article" date="2010" name="J. Bacteriol.">
        <title>Complete genome sequence of Halalkalicoccus jeotgali B3(T), an extremely halophilic archaeon.</title>
        <authorList>
            <person name="Roh S.W."/>
            <person name="Nam Y.D."/>
            <person name="Nam S.H."/>
            <person name="Choi S.H."/>
            <person name="Park H.S."/>
            <person name="Bae J.W."/>
        </authorList>
    </citation>
    <scope>NUCLEOTIDE SEQUENCE [LARGE SCALE GENOMIC DNA]</scope>
    <source>
        <strain evidence="1">B3</strain>
        <strain evidence="3">DSM 18796 / CECT 7217 / JCM 14584 / KCTC 4019 / B3</strain>
    </source>
</reference>
<dbReference type="KEGG" id="hje:HacjB3_05655"/>
<dbReference type="EMBL" id="AOHV01000011">
    <property type="protein sequence ID" value="ELY40094.1"/>
    <property type="molecule type" value="Genomic_DNA"/>
</dbReference>
<accession>D8JA00</accession>
<dbReference type="AlphaFoldDB" id="D8JA00"/>
<name>D8JA00_HALJB</name>
<dbReference type="STRING" id="795797.HacjB3_05655"/>
<evidence type="ECO:0000313" key="1">
    <source>
        <dbReference type="EMBL" id="ADJ14522.1"/>
    </source>
</evidence>
<dbReference type="Proteomes" id="UP000000390">
    <property type="component" value="Chromosome"/>
</dbReference>
<dbReference type="HOGENOM" id="CLU_3353835_0_0_2"/>
<evidence type="ECO:0000313" key="4">
    <source>
        <dbReference type="Proteomes" id="UP000011645"/>
    </source>
</evidence>
<sequence length="36" mass="4044">MDALWTADIDHDGSTAGWSPEFVCSSCTPSYYRRFA</sequence>
<dbReference type="EMBL" id="CP002062">
    <property type="protein sequence ID" value="ADJ14522.1"/>
    <property type="molecule type" value="Genomic_DNA"/>
</dbReference>
<reference evidence="2 4" key="2">
    <citation type="journal article" date="2014" name="PLoS Genet.">
        <title>Phylogenetically driven sequencing of extremely halophilic archaea reveals strategies for static and dynamic osmo-response.</title>
        <authorList>
            <person name="Becker E.A."/>
            <person name="Seitzer P.M."/>
            <person name="Tritt A."/>
            <person name="Larsen D."/>
            <person name="Krusor M."/>
            <person name="Yao A.I."/>
            <person name="Wu D."/>
            <person name="Madern D."/>
            <person name="Eisen J.A."/>
            <person name="Darling A.E."/>
            <person name="Facciotti M.T."/>
        </authorList>
    </citation>
    <scope>NUCLEOTIDE SEQUENCE [LARGE SCALE GENOMIC DNA]</scope>
    <source>
        <strain evidence="2">B3</strain>
        <strain evidence="4">DSM 18796 / CECT 7217 / JCM 14584 / KCTC 4019 / B3</strain>
    </source>
</reference>
<protein>
    <submittedName>
        <fullName evidence="1">Uncharacterized protein</fullName>
    </submittedName>
</protein>
<evidence type="ECO:0000313" key="2">
    <source>
        <dbReference type="EMBL" id="ELY40094.1"/>
    </source>
</evidence>